<gene>
    <name evidence="2" type="ORF">ACFOND_15500</name>
</gene>
<evidence type="ECO:0000259" key="1">
    <source>
        <dbReference type="Pfam" id="PF08818"/>
    </source>
</evidence>
<dbReference type="InterPro" id="IPR016786">
    <property type="entry name" value="YdeI_bac"/>
</dbReference>
<comment type="caution">
    <text evidence="2">The sequence shown here is derived from an EMBL/GenBank/DDBJ whole genome shotgun (WGS) entry which is preliminary data.</text>
</comment>
<dbReference type="PIRSF" id="PIRSF021308">
    <property type="entry name" value="UCP021308"/>
    <property type="match status" value="1"/>
</dbReference>
<evidence type="ECO:0000313" key="3">
    <source>
        <dbReference type="Proteomes" id="UP001595710"/>
    </source>
</evidence>
<dbReference type="Pfam" id="PF13376">
    <property type="entry name" value="OmdA"/>
    <property type="match status" value="1"/>
</dbReference>
<keyword evidence="3" id="KW-1185">Reference proteome</keyword>
<dbReference type="SUPFAM" id="SSF159888">
    <property type="entry name" value="YdhG-like"/>
    <property type="match status" value="1"/>
</dbReference>
<dbReference type="InterPro" id="IPR014922">
    <property type="entry name" value="YdhG-like"/>
</dbReference>
<feature type="domain" description="YdhG-like" evidence="1">
    <location>
        <begin position="32"/>
        <end position="127"/>
    </location>
</feature>
<dbReference type="Proteomes" id="UP001595710">
    <property type="component" value="Unassembled WGS sequence"/>
</dbReference>
<protein>
    <submittedName>
        <fullName evidence="2">YdeI family protein</fullName>
    </submittedName>
</protein>
<name>A0ABV7WW65_9GAMM</name>
<accession>A0ABV7WW65</accession>
<sequence length="212" mass="23932">MKKKITTIEEYFTIGCGRCEKGSTPDCKVHTWAQELAMLRQIALSAGLVEELKWSQPCYTYQGTNIVIVSAFKQHAIMTFFKGSLLKDPENILHKPGPNSESGRVAKFTSVDDIKKYKNVLAGYIQEGIELVRAGKKVEKNTEKYVMPEELLVALESDPEFFEAFEQLTPGRQRSYFLHVSSAKQSKTRSTRALKIKPKVISGLGFNEYQKG</sequence>
<proteinExistence type="predicted"/>
<dbReference type="EMBL" id="JBHRYN010000069">
    <property type="protein sequence ID" value="MFC3703036.1"/>
    <property type="molecule type" value="Genomic_DNA"/>
</dbReference>
<dbReference type="RefSeq" id="WP_290280092.1">
    <property type="nucleotide sequence ID" value="NZ_JAUFQI010000001.1"/>
</dbReference>
<dbReference type="Pfam" id="PF08818">
    <property type="entry name" value="DUF1801"/>
    <property type="match status" value="1"/>
</dbReference>
<reference evidence="3" key="1">
    <citation type="journal article" date="2019" name="Int. J. Syst. Evol. Microbiol.">
        <title>The Global Catalogue of Microorganisms (GCM) 10K type strain sequencing project: providing services to taxonomists for standard genome sequencing and annotation.</title>
        <authorList>
            <consortium name="The Broad Institute Genomics Platform"/>
            <consortium name="The Broad Institute Genome Sequencing Center for Infectious Disease"/>
            <person name="Wu L."/>
            <person name="Ma J."/>
        </authorList>
    </citation>
    <scope>NUCLEOTIDE SEQUENCE [LARGE SCALE GENOMIC DNA]</scope>
    <source>
        <strain evidence="3">CECT 8288</strain>
    </source>
</reference>
<evidence type="ECO:0000313" key="2">
    <source>
        <dbReference type="EMBL" id="MFC3703036.1"/>
    </source>
</evidence>
<organism evidence="2 3">
    <name type="scientific">Reinekea marina</name>
    <dbReference type="NCBI Taxonomy" id="1310421"/>
    <lineage>
        <taxon>Bacteria</taxon>
        <taxon>Pseudomonadati</taxon>
        <taxon>Pseudomonadota</taxon>
        <taxon>Gammaproteobacteria</taxon>
        <taxon>Oceanospirillales</taxon>
        <taxon>Saccharospirillaceae</taxon>
        <taxon>Reinekea</taxon>
    </lineage>
</organism>
<dbReference type="Gene3D" id="3.90.1150.200">
    <property type="match status" value="1"/>
</dbReference>